<feature type="chain" id="PRO_5043801036" evidence="1">
    <location>
        <begin position="21"/>
        <end position="322"/>
    </location>
</feature>
<proteinExistence type="predicted"/>
<organism evidence="3 4">
    <name type="scientific">Microbaculum marinisediminis</name>
    <dbReference type="NCBI Taxonomy" id="2931392"/>
    <lineage>
        <taxon>Bacteria</taxon>
        <taxon>Pseudomonadati</taxon>
        <taxon>Pseudomonadota</taxon>
        <taxon>Alphaproteobacteria</taxon>
        <taxon>Hyphomicrobiales</taxon>
        <taxon>Tepidamorphaceae</taxon>
        <taxon>Microbaculum</taxon>
    </lineage>
</organism>
<evidence type="ECO:0000256" key="1">
    <source>
        <dbReference type="SAM" id="SignalP"/>
    </source>
</evidence>
<dbReference type="Pfam" id="PF14415">
    <property type="entry name" value="DUF4424"/>
    <property type="match status" value="1"/>
</dbReference>
<comment type="caution">
    <text evidence="3">The sequence shown here is derived from an EMBL/GenBank/DDBJ whole genome shotgun (WGS) entry which is preliminary data.</text>
</comment>
<sequence length="322" mass="35802">MRTPIAAFILAAGLVAPAWANDSSAVLGAGGIRLVPNWDIVLDQEDLYLSPNQVAVRYVFRNTTEEPIRLLVAFPLPDVDMADLFEAPVDIPSPESDNFVDFQVIANGAPVDIQIDRRAIAQGIDRTALLESLAIPLNPFSEKTYAALAAIDPSTSADLRRLGVGHSYEPHDPLQPFWTLETVFYWEQEFPPQAETVIEHRYRPVVGQGFFGDYVFDPGDPSGYVGDYCIDASTQSAIRKRLQQSGGDYLIEHRLSYILTTARNWQGKIGRFRLIIDKSDPSWLVSLCLDGLKKIAPAQFEFTATDYVPDGDIEILYLSPPR</sequence>
<evidence type="ECO:0000259" key="2">
    <source>
        <dbReference type="Pfam" id="PF14415"/>
    </source>
</evidence>
<feature type="signal peptide" evidence="1">
    <location>
        <begin position="1"/>
        <end position="20"/>
    </location>
</feature>
<keyword evidence="4" id="KW-1185">Reference proteome</keyword>
<dbReference type="Proteomes" id="UP001320898">
    <property type="component" value="Unassembled WGS sequence"/>
</dbReference>
<evidence type="ECO:0000313" key="3">
    <source>
        <dbReference type="EMBL" id="MCT8973114.1"/>
    </source>
</evidence>
<keyword evidence="1" id="KW-0732">Signal</keyword>
<evidence type="ECO:0000313" key="4">
    <source>
        <dbReference type="Proteomes" id="UP001320898"/>
    </source>
</evidence>
<gene>
    <name evidence="3" type="ORF">MUB46_14720</name>
</gene>
<accession>A0AAW5R3E7</accession>
<dbReference type="RefSeq" id="WP_261616696.1">
    <property type="nucleotide sequence ID" value="NZ_JALIDZ010000006.1"/>
</dbReference>
<name>A0AAW5R3E7_9HYPH</name>
<dbReference type="InterPro" id="IPR025538">
    <property type="entry name" value="DUF4424"/>
</dbReference>
<dbReference type="EMBL" id="JALIDZ010000006">
    <property type="protein sequence ID" value="MCT8973114.1"/>
    <property type="molecule type" value="Genomic_DNA"/>
</dbReference>
<protein>
    <submittedName>
        <fullName evidence="3">DUF4424 domain-containing protein</fullName>
    </submittedName>
</protein>
<reference evidence="3 4" key="1">
    <citation type="submission" date="2022-04" db="EMBL/GenBank/DDBJ databases">
        <authorList>
            <person name="Ye Y.-Q."/>
            <person name="Du Z.-J."/>
        </authorList>
    </citation>
    <scope>NUCLEOTIDE SEQUENCE [LARGE SCALE GENOMIC DNA]</scope>
    <source>
        <strain evidence="3 4">A6E488</strain>
    </source>
</reference>
<feature type="domain" description="DUF4424" evidence="2">
    <location>
        <begin position="20"/>
        <end position="316"/>
    </location>
</feature>
<dbReference type="AlphaFoldDB" id="A0AAW5R3E7"/>
<dbReference type="Gene3D" id="2.60.40.3680">
    <property type="match status" value="1"/>
</dbReference>